<name>A0A1M6G7N3_9FLAO</name>
<dbReference type="PANTHER" id="PTHR15032">
    <property type="entry name" value="N-ACYL-PHOSPHATIDYLETHANOLAMINE-HYDROLYZING PHOSPHOLIPASE D"/>
    <property type="match status" value="1"/>
</dbReference>
<dbReference type="InterPro" id="IPR024884">
    <property type="entry name" value="NAPE-PLD"/>
</dbReference>
<dbReference type="RefSeq" id="WP_212635273.1">
    <property type="nucleotide sequence ID" value="NZ_FQYU01000002.1"/>
</dbReference>
<dbReference type="Proteomes" id="UP000184543">
    <property type="component" value="Unassembled WGS sequence"/>
</dbReference>
<protein>
    <submittedName>
        <fullName evidence="2">L-ascorbate metabolism protein UlaG, beta-lactamase superfamily</fullName>
    </submittedName>
</protein>
<evidence type="ECO:0000313" key="2">
    <source>
        <dbReference type="EMBL" id="SHJ05995.1"/>
    </source>
</evidence>
<dbReference type="AlphaFoldDB" id="A0A1M6G7N3"/>
<gene>
    <name evidence="2" type="ORF">SAMN04488513_102711</name>
</gene>
<accession>A0A1M6G7N3</accession>
<dbReference type="STRING" id="192903.SAMN04488513_102711"/>
<reference evidence="3" key="1">
    <citation type="submission" date="2016-11" db="EMBL/GenBank/DDBJ databases">
        <authorList>
            <person name="Varghese N."/>
            <person name="Submissions S."/>
        </authorList>
    </citation>
    <scope>NUCLEOTIDE SEQUENCE [LARGE SCALE GENOMIC DNA]</scope>
    <source>
        <strain evidence="3">DSM 19858</strain>
    </source>
</reference>
<sequence length="366" mass="41384">MWTTLSVVSVIVLLIGAVAIFVNTSPQMGQPPKGSDLERIRKSGNYEGGSFINPMETSTGDIWAALKEMPKMLFDDSNNPHRPLPVAFVDEALRKADSATHLTWFGHSAFLLELQGQRILIDPMLGDVASPVPFGTKRFAYQRNIPLEQLRDIDVVVISHDHYDHLDYPSIIGLKNEIKHFITPLGVGSHLKSWGVPSEKITELDWWESVRMGGIDYTSAPSRHFSGRGLTDRDATQWASWILKARDQNIYFSGDSGYGPHFREIGEKYGPFDLAMMECGQYNKAWSNIHMMPEETVQAAMDVNAKVTLPIHWGAFRLAPHGWTESVERFTQAADKNELPYLLPEIGERFRLGNDFPKRTWWTQAL</sequence>
<proteinExistence type="predicted"/>
<dbReference type="InterPro" id="IPR001279">
    <property type="entry name" value="Metallo-B-lactamas"/>
</dbReference>
<dbReference type="GO" id="GO:0070290">
    <property type="term" value="F:N-acylphosphatidylethanolamine-specific phospholipase D activity"/>
    <property type="evidence" value="ECO:0007669"/>
    <property type="project" value="InterPro"/>
</dbReference>
<dbReference type="GO" id="GO:0008270">
    <property type="term" value="F:zinc ion binding"/>
    <property type="evidence" value="ECO:0007669"/>
    <property type="project" value="InterPro"/>
</dbReference>
<dbReference type="Gene3D" id="3.60.15.10">
    <property type="entry name" value="Ribonuclease Z/Hydroxyacylglutathione hydrolase-like"/>
    <property type="match status" value="1"/>
</dbReference>
<keyword evidence="3" id="KW-1185">Reference proteome</keyword>
<evidence type="ECO:0000313" key="3">
    <source>
        <dbReference type="Proteomes" id="UP000184543"/>
    </source>
</evidence>
<dbReference type="PANTHER" id="PTHR15032:SF4">
    <property type="entry name" value="N-ACYL-PHOSPHATIDYLETHANOLAMINE-HYDROLYZING PHOSPHOLIPASE D"/>
    <property type="match status" value="1"/>
</dbReference>
<dbReference type="SUPFAM" id="SSF56281">
    <property type="entry name" value="Metallo-hydrolase/oxidoreductase"/>
    <property type="match status" value="1"/>
</dbReference>
<dbReference type="Pfam" id="PF12706">
    <property type="entry name" value="Lactamase_B_2"/>
    <property type="match status" value="1"/>
</dbReference>
<dbReference type="InterPro" id="IPR036866">
    <property type="entry name" value="RibonucZ/Hydroxyglut_hydro"/>
</dbReference>
<dbReference type="GO" id="GO:0005737">
    <property type="term" value="C:cytoplasm"/>
    <property type="evidence" value="ECO:0007669"/>
    <property type="project" value="TreeGrafter"/>
</dbReference>
<evidence type="ECO:0000259" key="1">
    <source>
        <dbReference type="Pfam" id="PF12706"/>
    </source>
</evidence>
<dbReference type="EMBL" id="FQYU01000002">
    <property type="protein sequence ID" value="SHJ05995.1"/>
    <property type="molecule type" value="Genomic_DNA"/>
</dbReference>
<dbReference type="PIRSF" id="PIRSF038896">
    <property type="entry name" value="NAPE-PLD"/>
    <property type="match status" value="1"/>
</dbReference>
<feature type="domain" description="Metallo-beta-lactamase" evidence="1">
    <location>
        <begin position="118"/>
        <end position="313"/>
    </location>
</feature>
<organism evidence="2 3">
    <name type="scientific">Pseudozobellia thermophila</name>
    <dbReference type="NCBI Taxonomy" id="192903"/>
    <lineage>
        <taxon>Bacteria</taxon>
        <taxon>Pseudomonadati</taxon>
        <taxon>Bacteroidota</taxon>
        <taxon>Flavobacteriia</taxon>
        <taxon>Flavobacteriales</taxon>
        <taxon>Flavobacteriaceae</taxon>
        <taxon>Pseudozobellia</taxon>
    </lineage>
</organism>